<feature type="non-terminal residue" evidence="1">
    <location>
        <position position="1"/>
    </location>
</feature>
<gene>
    <name evidence="1" type="ORF">Tci_931363</name>
</gene>
<dbReference type="EMBL" id="BKCJ011864385">
    <property type="protein sequence ID" value="GFD59394.1"/>
    <property type="molecule type" value="Genomic_DNA"/>
</dbReference>
<evidence type="ECO:0000313" key="1">
    <source>
        <dbReference type="EMBL" id="GFD59394.1"/>
    </source>
</evidence>
<protein>
    <submittedName>
        <fullName evidence="1">Uncharacterized protein</fullName>
    </submittedName>
</protein>
<organism evidence="1">
    <name type="scientific">Tanacetum cinerariifolium</name>
    <name type="common">Dalmatian daisy</name>
    <name type="synonym">Chrysanthemum cinerariifolium</name>
    <dbReference type="NCBI Taxonomy" id="118510"/>
    <lineage>
        <taxon>Eukaryota</taxon>
        <taxon>Viridiplantae</taxon>
        <taxon>Streptophyta</taxon>
        <taxon>Embryophyta</taxon>
        <taxon>Tracheophyta</taxon>
        <taxon>Spermatophyta</taxon>
        <taxon>Magnoliopsida</taxon>
        <taxon>eudicotyledons</taxon>
        <taxon>Gunneridae</taxon>
        <taxon>Pentapetalae</taxon>
        <taxon>asterids</taxon>
        <taxon>campanulids</taxon>
        <taxon>Asterales</taxon>
        <taxon>Asteraceae</taxon>
        <taxon>Asteroideae</taxon>
        <taxon>Anthemideae</taxon>
        <taxon>Anthemidinae</taxon>
        <taxon>Tanacetum</taxon>
    </lineage>
</organism>
<reference evidence="1" key="1">
    <citation type="journal article" date="2019" name="Sci. Rep.">
        <title>Draft genome of Tanacetum cinerariifolium, the natural source of mosquito coil.</title>
        <authorList>
            <person name="Yamashiro T."/>
            <person name="Shiraishi A."/>
            <person name="Satake H."/>
            <person name="Nakayama K."/>
        </authorList>
    </citation>
    <scope>NUCLEOTIDE SEQUENCE</scope>
</reference>
<accession>A0A699XTU4</accession>
<proteinExistence type="predicted"/>
<comment type="caution">
    <text evidence="1">The sequence shown here is derived from an EMBL/GenBank/DDBJ whole genome shotgun (WGS) entry which is preliminary data.</text>
</comment>
<name>A0A699XTU4_TANCI</name>
<dbReference type="AlphaFoldDB" id="A0A699XTU4"/>
<sequence length="75" mass="7187">VGAVLRHLGLAHSEHSAAHGYFGSWIGRRAAGHSAGAAAHAAAGWLAGGQGRQPQGGALGRGFLCHGAGGPGLGG</sequence>